<evidence type="ECO:0000259" key="3">
    <source>
        <dbReference type="Pfam" id="PF26640"/>
    </source>
</evidence>
<accession>A0ABY2GX80</accession>
<dbReference type="Pfam" id="PF12796">
    <property type="entry name" value="Ank_2"/>
    <property type="match status" value="2"/>
</dbReference>
<dbReference type="InterPro" id="IPR058525">
    <property type="entry name" value="DUF8212"/>
</dbReference>
<dbReference type="InterPro" id="IPR002110">
    <property type="entry name" value="Ankyrin_rpt"/>
</dbReference>
<protein>
    <recommendedName>
        <fullName evidence="6">Heterokaryon incompatibility domain-containing protein</fullName>
    </recommendedName>
</protein>
<feature type="repeat" description="ANK" evidence="1">
    <location>
        <begin position="492"/>
        <end position="524"/>
    </location>
</feature>
<organism evidence="4 5">
    <name type="scientific">Trichoderma ghanense</name>
    <dbReference type="NCBI Taxonomy" id="65468"/>
    <lineage>
        <taxon>Eukaryota</taxon>
        <taxon>Fungi</taxon>
        <taxon>Dikarya</taxon>
        <taxon>Ascomycota</taxon>
        <taxon>Pezizomycotina</taxon>
        <taxon>Sordariomycetes</taxon>
        <taxon>Hypocreomycetidae</taxon>
        <taxon>Hypocreales</taxon>
        <taxon>Hypocreaceae</taxon>
        <taxon>Trichoderma</taxon>
    </lineage>
</organism>
<reference evidence="4 5" key="1">
    <citation type="submission" date="2018-01" db="EMBL/GenBank/DDBJ databases">
        <title>Genome characterization of the sugarcane-associated fungus Trichoderma ghanense CCMA-1212 and their application in lignocelulose bioconversion.</title>
        <authorList>
            <person name="Steindorff A.S."/>
            <person name="Mendes T.D."/>
            <person name="Vilela E.S.D."/>
            <person name="Rodrigues D.S."/>
            <person name="Formighieri E.F."/>
            <person name="Melo I.S."/>
            <person name="Favaro L.C.L."/>
        </authorList>
    </citation>
    <scope>NUCLEOTIDE SEQUENCE [LARGE SCALE GENOMIC DNA]</scope>
    <source>
        <strain evidence="4 5">CCMA-1212</strain>
    </source>
</reference>
<evidence type="ECO:0000256" key="1">
    <source>
        <dbReference type="PROSITE-ProRule" id="PRU00023"/>
    </source>
</evidence>
<evidence type="ECO:0000313" key="5">
    <source>
        <dbReference type="Proteomes" id="UP001642720"/>
    </source>
</evidence>
<dbReference type="PROSITE" id="PS50088">
    <property type="entry name" value="ANK_REPEAT"/>
    <property type="match status" value="2"/>
</dbReference>
<dbReference type="PANTHER" id="PTHR10622">
    <property type="entry name" value="HET DOMAIN-CONTAINING PROTEIN"/>
    <property type="match status" value="1"/>
</dbReference>
<evidence type="ECO:0000313" key="4">
    <source>
        <dbReference type="EMBL" id="TFB00306.1"/>
    </source>
</evidence>
<comment type="caution">
    <text evidence="4">The sequence shown here is derived from an EMBL/GenBank/DDBJ whole genome shotgun (WGS) entry which is preliminary data.</text>
</comment>
<name>A0ABY2GX80_9HYPO</name>
<dbReference type="InterPro" id="IPR036770">
    <property type="entry name" value="Ankyrin_rpt-contain_sf"/>
</dbReference>
<evidence type="ECO:0008006" key="6">
    <source>
        <dbReference type="Google" id="ProtNLM"/>
    </source>
</evidence>
<evidence type="ECO:0000259" key="2">
    <source>
        <dbReference type="Pfam" id="PF06985"/>
    </source>
</evidence>
<dbReference type="RefSeq" id="XP_073556507.1">
    <property type="nucleotide sequence ID" value="XM_073705097.1"/>
</dbReference>
<feature type="repeat" description="ANK" evidence="1">
    <location>
        <begin position="424"/>
        <end position="456"/>
    </location>
</feature>
<dbReference type="Proteomes" id="UP001642720">
    <property type="component" value="Unassembled WGS sequence"/>
</dbReference>
<dbReference type="InterPro" id="IPR010730">
    <property type="entry name" value="HET"/>
</dbReference>
<proteinExistence type="predicted"/>
<gene>
    <name evidence="4" type="ORF">CCMA1212_007939</name>
</gene>
<feature type="domain" description="DUF8212" evidence="3">
    <location>
        <begin position="214"/>
        <end position="255"/>
    </location>
</feature>
<dbReference type="GeneID" id="300579547"/>
<dbReference type="PANTHER" id="PTHR10622:SF10">
    <property type="entry name" value="HET DOMAIN-CONTAINING PROTEIN"/>
    <property type="match status" value="1"/>
</dbReference>
<dbReference type="Pfam" id="PF06985">
    <property type="entry name" value="HET"/>
    <property type="match status" value="1"/>
</dbReference>
<dbReference type="EMBL" id="PPTA01000011">
    <property type="protein sequence ID" value="TFB00306.1"/>
    <property type="molecule type" value="Genomic_DNA"/>
</dbReference>
<dbReference type="PROSITE" id="PS50297">
    <property type="entry name" value="ANK_REP_REGION"/>
    <property type="match status" value="2"/>
</dbReference>
<keyword evidence="5" id="KW-1185">Reference proteome</keyword>
<dbReference type="SMART" id="SM00248">
    <property type="entry name" value="ANK"/>
    <property type="match status" value="4"/>
</dbReference>
<dbReference type="Pfam" id="PF26640">
    <property type="entry name" value="DUF8212"/>
    <property type="match status" value="1"/>
</dbReference>
<dbReference type="Gene3D" id="1.25.40.20">
    <property type="entry name" value="Ankyrin repeat-containing domain"/>
    <property type="match status" value="1"/>
</dbReference>
<feature type="domain" description="Heterokaryon incompatibility" evidence="2">
    <location>
        <begin position="22"/>
        <end position="105"/>
    </location>
</feature>
<dbReference type="SUPFAM" id="SSF48403">
    <property type="entry name" value="Ankyrin repeat"/>
    <property type="match status" value="1"/>
</dbReference>
<sequence>MRLLNTSTLEPQEFDYGNIPPYAILSHRWGKEEMTLQDLERGVTNKEGFTKIQQCCERAKSDGFDYAWIDTCCINKTSSAELSEAINSMYLWYYQADRCYAYLSDVPWKCSIGESEWFTRGWTLQELLAPSEVHFVDVHWKDLGTRTGLQETISECTGIPINILSGEDDLESASIAMRMSWAAKRKTQRLEDRAYCLMGIFGINMPLLYGEGERAFIRLQEEIMRVSDDQSLFAWRSFDARGGLLATSPEAFANSQDIVPFNHLNDPSDPSTVSSRGIHLAVRFIGKGAGGLGLAILQCRNRKGDQGPIAIYVRDQTWTMENFERVKANHWELVNLSHFTATQYPRRRLCIRTGRMTPVRRRNSNIHKGDSIAEHRLYSRVELNKLMSFTDTKALLRAAQTGSQDQVWLLLTRSDIDIDMKDDDSCTPLKYAVDGGYETIVKMLLARGAQVEPHYRPSDTLLITAIRKGQKGIVKLLLDHGAPVNLHLGAMDRESPLSVALSSRHWDILDLLVQRGAKMNIFRSRTPLLAALEKIDYGLAKALRENGAEFYQGFGNYTA</sequence>
<keyword evidence="1" id="KW-0040">ANK repeat</keyword>